<keyword evidence="2" id="KW-1185">Reference proteome</keyword>
<organism evidence="1 2">
    <name type="scientific">Colocasia esculenta</name>
    <name type="common">Wild taro</name>
    <name type="synonym">Arum esculentum</name>
    <dbReference type="NCBI Taxonomy" id="4460"/>
    <lineage>
        <taxon>Eukaryota</taxon>
        <taxon>Viridiplantae</taxon>
        <taxon>Streptophyta</taxon>
        <taxon>Embryophyta</taxon>
        <taxon>Tracheophyta</taxon>
        <taxon>Spermatophyta</taxon>
        <taxon>Magnoliopsida</taxon>
        <taxon>Liliopsida</taxon>
        <taxon>Araceae</taxon>
        <taxon>Aroideae</taxon>
        <taxon>Colocasieae</taxon>
        <taxon>Colocasia</taxon>
    </lineage>
</organism>
<protein>
    <submittedName>
        <fullName evidence="1">Uncharacterized protein</fullName>
    </submittedName>
</protein>
<evidence type="ECO:0000313" key="1">
    <source>
        <dbReference type="EMBL" id="MQL78471.1"/>
    </source>
</evidence>
<sequence>MSPCRILGAKGIRPWPVILSPSLPLSPLFSSSNGAPPPPLPFMCFKRGGGPCAVSWRRGACVERGGGGQSDVKGPIGVRSSFKVGIA</sequence>
<dbReference type="Proteomes" id="UP000652761">
    <property type="component" value="Unassembled WGS sequence"/>
</dbReference>
<proteinExistence type="predicted"/>
<comment type="caution">
    <text evidence="1">The sequence shown here is derived from an EMBL/GenBank/DDBJ whole genome shotgun (WGS) entry which is preliminary data.</text>
</comment>
<dbReference type="EMBL" id="NMUH01000402">
    <property type="protein sequence ID" value="MQL78471.1"/>
    <property type="molecule type" value="Genomic_DNA"/>
</dbReference>
<dbReference type="AlphaFoldDB" id="A0A843U4L9"/>
<accession>A0A843U4L9</accession>
<name>A0A843U4L9_COLES</name>
<gene>
    <name evidence="1" type="ORF">Taro_010897</name>
</gene>
<reference evidence="1" key="1">
    <citation type="submission" date="2017-07" db="EMBL/GenBank/DDBJ databases">
        <title>Taro Niue Genome Assembly and Annotation.</title>
        <authorList>
            <person name="Atibalentja N."/>
            <person name="Keating K."/>
            <person name="Fields C.J."/>
        </authorList>
    </citation>
    <scope>NUCLEOTIDE SEQUENCE</scope>
    <source>
        <strain evidence="1">Niue_2</strain>
        <tissue evidence="1">Leaf</tissue>
    </source>
</reference>
<evidence type="ECO:0000313" key="2">
    <source>
        <dbReference type="Proteomes" id="UP000652761"/>
    </source>
</evidence>